<feature type="non-terminal residue" evidence="2">
    <location>
        <position position="1"/>
    </location>
</feature>
<dbReference type="PANTHER" id="PTHR34819">
    <property type="entry name" value="LARGE CYSTEINE-RICH PERIPLASMIC PROTEIN OMCB"/>
    <property type="match status" value="1"/>
</dbReference>
<dbReference type="InterPro" id="IPR047589">
    <property type="entry name" value="DUF11_rpt"/>
</dbReference>
<keyword evidence="3" id="KW-1185">Reference proteome</keyword>
<gene>
    <name evidence="2" type="ORF">NJ959_30010</name>
</gene>
<evidence type="ECO:0000259" key="1">
    <source>
        <dbReference type="Pfam" id="PF01345"/>
    </source>
</evidence>
<dbReference type="AlphaFoldDB" id="A0AAE3GY15"/>
<feature type="domain" description="DUF11" evidence="1">
    <location>
        <begin position="331"/>
        <end position="395"/>
    </location>
</feature>
<evidence type="ECO:0000313" key="3">
    <source>
        <dbReference type="Proteomes" id="UP001204953"/>
    </source>
</evidence>
<protein>
    <submittedName>
        <fullName evidence="2">DUF11 domain-containing protein</fullName>
    </submittedName>
</protein>
<accession>A0AAE3GY15</accession>
<proteinExistence type="predicted"/>
<dbReference type="Pfam" id="PF01345">
    <property type="entry name" value="DUF11"/>
    <property type="match status" value="3"/>
</dbReference>
<reference evidence="2" key="1">
    <citation type="submission" date="2022-06" db="EMBL/GenBank/DDBJ databases">
        <title>New cyanobacteria of genus Symplocastrum in benthos of Lake Baikal.</title>
        <authorList>
            <person name="Sorokovikova E."/>
            <person name="Tikhonova I."/>
            <person name="Krasnopeev A."/>
            <person name="Evseev P."/>
            <person name="Gladkikh A."/>
            <person name="Belykh O."/>
        </authorList>
    </citation>
    <scope>NUCLEOTIDE SEQUENCE</scope>
    <source>
        <strain evidence="2">BBK-W-15</strain>
    </source>
</reference>
<dbReference type="Proteomes" id="UP001204953">
    <property type="component" value="Unassembled WGS sequence"/>
</dbReference>
<feature type="domain" description="DUF11" evidence="1">
    <location>
        <begin position="73"/>
        <end position="173"/>
    </location>
</feature>
<organism evidence="2 3">
    <name type="scientific">Limnofasciculus baicalensis BBK-W-15</name>
    <dbReference type="NCBI Taxonomy" id="2699891"/>
    <lineage>
        <taxon>Bacteria</taxon>
        <taxon>Bacillati</taxon>
        <taxon>Cyanobacteriota</taxon>
        <taxon>Cyanophyceae</taxon>
        <taxon>Coleofasciculales</taxon>
        <taxon>Coleofasciculaceae</taxon>
        <taxon>Limnofasciculus</taxon>
        <taxon>Limnofasciculus baicalensis</taxon>
    </lineage>
</organism>
<feature type="non-terminal residue" evidence="2">
    <location>
        <position position="411"/>
    </location>
</feature>
<feature type="domain" description="DUF11" evidence="1">
    <location>
        <begin position="199"/>
        <end position="307"/>
    </location>
</feature>
<dbReference type="InterPro" id="IPR001434">
    <property type="entry name" value="OmcB-like_DUF11"/>
</dbReference>
<evidence type="ECO:0000313" key="2">
    <source>
        <dbReference type="EMBL" id="MCP2732670.1"/>
    </source>
</evidence>
<dbReference type="EMBL" id="JAMZMM010000727">
    <property type="protein sequence ID" value="MCP2732670.1"/>
    <property type="molecule type" value="Genomic_DNA"/>
</dbReference>
<comment type="caution">
    <text evidence="2">The sequence shown here is derived from an EMBL/GenBank/DDBJ whole genome shotgun (WGS) entry which is preliminary data.</text>
</comment>
<dbReference type="InterPro" id="IPR051172">
    <property type="entry name" value="Chlamydia_OmcB"/>
</dbReference>
<dbReference type="NCBIfam" id="TIGR01451">
    <property type="entry name" value="B_ant_repeat"/>
    <property type="match status" value="2"/>
</dbReference>
<name>A0AAE3GY15_9CYAN</name>
<sequence>NNAAFIAPANGLISALSIGDSAVVTAQHIITLTDMVTRVVNNMAFASAIDTGNVMISDSSDTVTTYVGRNINLAVSKTTDSLSITAGDSIHYIITITNNGPSSLDSNEIVSIFEQPAAGLTLGAFTTTNGDYNSINGELTLNSAFASGQSIALQVSALVDATVVDTAIANAVLVQLPSDVINTGDSTDTLYTPVKRWIDLAVNKTANLSSVNAGDSISYTITLTNNGITTLNAGEIVSIIEQPQAGLTIGSYATANGTYNSSNGDSILAGAFAKGQSITLDVTARVDANFGGDSIRNAILVHLPSDVVNHGDSTDADTTPVVHPVVIRTIDLAVVKITSVTSVNVGDSIAYTITVTNNGTSSLDSGEVITFTEQPQAGLTIGSYVSANGTYNNGALALNSSFDSAQSVVLS</sequence>